<evidence type="ECO:0000259" key="7">
    <source>
        <dbReference type="Pfam" id="PF24621"/>
    </source>
</evidence>
<reference evidence="8 9" key="1">
    <citation type="submission" date="2021-03" db="EMBL/GenBank/DDBJ databases">
        <title>Fibrella sp. HMF5405 genome sequencing and assembly.</title>
        <authorList>
            <person name="Kang H."/>
            <person name="Kim H."/>
            <person name="Bae S."/>
            <person name="Joh K."/>
        </authorList>
    </citation>
    <scope>NUCLEOTIDE SEQUENCE [LARGE SCALE GENOMIC DNA]</scope>
    <source>
        <strain evidence="8 9">HMF5405</strain>
    </source>
</reference>
<dbReference type="RefSeq" id="WP_207331234.1">
    <property type="nucleotide sequence ID" value="NZ_JAFMYW010000007.1"/>
</dbReference>
<dbReference type="SUPFAM" id="SSF56796">
    <property type="entry name" value="Dehydroquinate synthase-like"/>
    <property type="match status" value="1"/>
</dbReference>
<evidence type="ECO:0000259" key="6">
    <source>
        <dbReference type="Pfam" id="PF01761"/>
    </source>
</evidence>
<dbReference type="InterPro" id="IPR056179">
    <property type="entry name" value="DHQS_C"/>
</dbReference>
<dbReference type="InterPro" id="IPR030960">
    <property type="entry name" value="DHQS/DOIS_N"/>
</dbReference>
<dbReference type="EC" id="4.2.3.4" evidence="8"/>
<dbReference type="CDD" id="cd08198">
    <property type="entry name" value="DHQS-like"/>
    <property type="match status" value="1"/>
</dbReference>
<dbReference type="NCBIfam" id="NF004852">
    <property type="entry name" value="PRK06203.1"/>
    <property type="match status" value="1"/>
</dbReference>
<protein>
    <submittedName>
        <fullName evidence="8">3-dehydroquinate synthase</fullName>
        <ecNumber evidence="8">4.2.3.4</ecNumber>
    </submittedName>
</protein>
<dbReference type="GO" id="GO:0003856">
    <property type="term" value="F:3-dehydroquinate synthase activity"/>
    <property type="evidence" value="ECO:0007669"/>
    <property type="project" value="UniProtKB-EC"/>
</dbReference>
<evidence type="ECO:0000256" key="1">
    <source>
        <dbReference type="ARBA" id="ARBA00001911"/>
    </source>
</evidence>
<dbReference type="PANTHER" id="PTHR43622:SF7">
    <property type="entry name" value="3-DEHYDROQUINATE SYNTHASE, CHLOROPLASTIC"/>
    <property type="match status" value="1"/>
</dbReference>
<comment type="cofactor">
    <cofactor evidence="1">
        <name>NAD(+)</name>
        <dbReference type="ChEBI" id="CHEBI:57540"/>
    </cofactor>
</comment>
<keyword evidence="3" id="KW-0520">NAD</keyword>
<dbReference type="Proteomes" id="UP000664628">
    <property type="component" value="Unassembled WGS sequence"/>
</dbReference>
<proteinExistence type="predicted"/>
<comment type="caution">
    <text evidence="8">The sequence shown here is derived from an EMBL/GenBank/DDBJ whole genome shotgun (WGS) entry which is preliminary data.</text>
</comment>
<dbReference type="InterPro" id="IPR050071">
    <property type="entry name" value="Dehydroquinate_synthase"/>
</dbReference>
<evidence type="ECO:0000256" key="4">
    <source>
        <dbReference type="ARBA" id="ARBA00023141"/>
    </source>
</evidence>
<feature type="domain" description="3-dehydroquinate synthase C-terminal" evidence="7">
    <location>
        <begin position="197"/>
        <end position="323"/>
    </location>
</feature>
<keyword evidence="5 8" id="KW-0456">Lyase</keyword>
<organism evidence="8 9">
    <name type="scientific">Fibrella forsythiae</name>
    <dbReference type="NCBI Taxonomy" id="2817061"/>
    <lineage>
        <taxon>Bacteria</taxon>
        <taxon>Pseudomonadati</taxon>
        <taxon>Bacteroidota</taxon>
        <taxon>Cytophagia</taxon>
        <taxon>Cytophagales</taxon>
        <taxon>Spirosomataceae</taxon>
        <taxon>Fibrella</taxon>
    </lineage>
</organism>
<dbReference type="EMBL" id="JAFMYW010000007">
    <property type="protein sequence ID" value="MBO0951283.1"/>
    <property type="molecule type" value="Genomic_DNA"/>
</dbReference>
<dbReference type="Gene3D" id="3.40.50.1970">
    <property type="match status" value="1"/>
</dbReference>
<evidence type="ECO:0000256" key="3">
    <source>
        <dbReference type="ARBA" id="ARBA00023027"/>
    </source>
</evidence>
<sequence length="385" mass="42006">MTSLQQSFNVPFTYNVSFTTKLFSVDNPLFRQFLAQQTSGGTVKKMLVVVDEGVLSAHPTLPAAIRTYLAQNTAVQLVADLLVVPGGEAAKNDPSLVDLIVDAVNEFGIDRHSYIVGIGGGAVLDLVGYAAAISHRGVRHIRIPTTVLSQNDSGVGVKNGVNYRGKKNFIGTFAPPVAVFNDAHFLTTLDDRDWRSGIAEAVKVALIKDLPFFEWLETHTDALAQRDSEAMSYLIYRCADLHMQHISGGDPFEMGSARPLDFGHWAAHKLEYLTDFSIRHGEAVAIGIALDVVYSQLAGRIQEIEADRILHVLQGVGFDLFHPALAENNSEHLVRGLAEFQEHLGGELTITLLDALGKGVEVHEMDVTLIRRAVSKLEVDSLSNV</sequence>
<dbReference type="Pfam" id="PF01761">
    <property type="entry name" value="DHQ_synthase"/>
    <property type="match status" value="1"/>
</dbReference>
<keyword evidence="2" id="KW-0028">Amino-acid biosynthesis</keyword>
<gene>
    <name evidence="8" type="ORF">J2I46_22050</name>
</gene>
<evidence type="ECO:0000313" key="8">
    <source>
        <dbReference type="EMBL" id="MBO0951283.1"/>
    </source>
</evidence>
<evidence type="ECO:0000256" key="2">
    <source>
        <dbReference type="ARBA" id="ARBA00022605"/>
    </source>
</evidence>
<keyword evidence="9" id="KW-1185">Reference proteome</keyword>
<evidence type="ECO:0000256" key="5">
    <source>
        <dbReference type="ARBA" id="ARBA00023239"/>
    </source>
</evidence>
<keyword evidence="4" id="KW-0057">Aromatic amino acid biosynthesis</keyword>
<name>A0ABS3JP64_9BACT</name>
<accession>A0ABS3JP64</accession>
<evidence type="ECO:0000313" key="9">
    <source>
        <dbReference type="Proteomes" id="UP000664628"/>
    </source>
</evidence>
<dbReference type="Gene3D" id="1.20.1090.10">
    <property type="entry name" value="Dehydroquinate synthase-like - alpha domain"/>
    <property type="match status" value="1"/>
</dbReference>
<feature type="domain" description="3-dehydroquinate synthase N-terminal" evidence="6">
    <location>
        <begin position="82"/>
        <end position="195"/>
    </location>
</feature>
<dbReference type="Pfam" id="PF24621">
    <property type="entry name" value="DHQS_C"/>
    <property type="match status" value="1"/>
</dbReference>
<dbReference type="PANTHER" id="PTHR43622">
    <property type="entry name" value="3-DEHYDROQUINATE SYNTHASE"/>
    <property type="match status" value="1"/>
</dbReference>